<dbReference type="PROSITE" id="PS51805">
    <property type="entry name" value="EPHD"/>
    <property type="match status" value="1"/>
</dbReference>
<keyword evidence="3" id="KW-0862">Zinc</keyword>
<gene>
    <name evidence="8" type="primary">LOC104909419</name>
</gene>
<dbReference type="InterPro" id="IPR051188">
    <property type="entry name" value="PHD-type_Zinc_Finger"/>
</dbReference>
<dbReference type="AlphaFoldDB" id="A0A803YL97"/>
<reference evidence="8" key="2">
    <citation type="submission" date="2025-08" db="UniProtKB">
        <authorList>
            <consortium name="Ensembl"/>
        </authorList>
    </citation>
    <scope>IDENTIFICATION</scope>
</reference>
<dbReference type="InterPro" id="IPR001965">
    <property type="entry name" value="Znf_PHD"/>
</dbReference>
<feature type="compositionally biased region" description="Basic residues" evidence="5">
    <location>
        <begin position="473"/>
        <end position="489"/>
    </location>
</feature>
<name>A0A803YL97_MELGA</name>
<evidence type="ECO:0008006" key="10">
    <source>
        <dbReference type="Google" id="ProtNLM"/>
    </source>
</evidence>
<reference evidence="8 9" key="1">
    <citation type="journal article" date="2010" name="PLoS Biol.">
        <title>Multi-platform next-generation sequencing of the domestic turkey (Meleagris gallopavo): genome assembly and analysis.</title>
        <authorList>
            <person name="Dalloul R.A."/>
            <person name="Long J.A."/>
            <person name="Zimin A.V."/>
            <person name="Aslam L."/>
            <person name="Beal K."/>
            <person name="Blomberg L.A."/>
            <person name="Bouffard P."/>
            <person name="Burt D.W."/>
            <person name="Crasta O."/>
            <person name="Crooijmans R.P."/>
            <person name="Cooper K."/>
            <person name="Coulombe R.A."/>
            <person name="De S."/>
            <person name="Delany M.E."/>
            <person name="Dodgson J.B."/>
            <person name="Dong J.J."/>
            <person name="Evans C."/>
            <person name="Frederickson K.M."/>
            <person name="Flicek P."/>
            <person name="Florea L."/>
            <person name="Folkerts O."/>
            <person name="Groenen M.A."/>
            <person name="Harkins T.T."/>
            <person name="Herrero J."/>
            <person name="Hoffmann S."/>
            <person name="Megens H.J."/>
            <person name="Jiang A."/>
            <person name="de Jong P."/>
            <person name="Kaiser P."/>
            <person name="Kim H."/>
            <person name="Kim K.W."/>
            <person name="Kim S."/>
            <person name="Langenberger D."/>
            <person name="Lee M.K."/>
            <person name="Lee T."/>
            <person name="Mane S."/>
            <person name="Marcais G."/>
            <person name="Marz M."/>
            <person name="McElroy A.P."/>
            <person name="Modise T."/>
            <person name="Nefedov M."/>
            <person name="Notredame C."/>
            <person name="Paton I.R."/>
            <person name="Payne W.S."/>
            <person name="Pertea G."/>
            <person name="Prickett D."/>
            <person name="Puiu D."/>
            <person name="Qioa D."/>
            <person name="Raineri E."/>
            <person name="Ruffier M."/>
            <person name="Salzberg S.L."/>
            <person name="Schatz M.C."/>
            <person name="Scheuring C."/>
            <person name="Schmidt C.J."/>
            <person name="Schroeder S."/>
            <person name="Searle S.M."/>
            <person name="Smith E.J."/>
            <person name="Smith J."/>
            <person name="Sonstegard T.S."/>
            <person name="Stadler P.F."/>
            <person name="Tafer H."/>
            <person name="Tu Z.J."/>
            <person name="Van Tassell C.P."/>
            <person name="Vilella A.J."/>
            <person name="Williams K.P."/>
            <person name="Yorke J.A."/>
            <person name="Zhang L."/>
            <person name="Zhang H.B."/>
            <person name="Zhang X."/>
            <person name="Zhang Y."/>
            <person name="Reed K.M."/>
        </authorList>
    </citation>
    <scope>NUCLEOTIDE SEQUENCE [LARGE SCALE GENOMIC DNA]</scope>
</reference>
<dbReference type="KEGG" id="mgp:104909419"/>
<dbReference type="InterPro" id="IPR034732">
    <property type="entry name" value="EPHD"/>
</dbReference>
<accession>A0A803YL97</accession>
<evidence type="ECO:0000259" key="6">
    <source>
        <dbReference type="PROSITE" id="PS50089"/>
    </source>
</evidence>
<dbReference type="InParanoid" id="A0A803YL97"/>
<evidence type="ECO:0000256" key="1">
    <source>
        <dbReference type="ARBA" id="ARBA00022723"/>
    </source>
</evidence>
<feature type="compositionally biased region" description="Low complexity" evidence="5">
    <location>
        <begin position="416"/>
        <end position="437"/>
    </location>
</feature>
<feature type="compositionally biased region" description="Low complexity" evidence="5">
    <location>
        <begin position="519"/>
        <end position="538"/>
    </location>
</feature>
<dbReference type="PROSITE" id="PS50089">
    <property type="entry name" value="ZF_RING_2"/>
    <property type="match status" value="1"/>
</dbReference>
<feature type="domain" description="PHD-type" evidence="7">
    <location>
        <begin position="14"/>
        <end position="129"/>
    </location>
</feature>
<evidence type="ECO:0000256" key="4">
    <source>
        <dbReference type="PROSITE-ProRule" id="PRU00175"/>
    </source>
</evidence>
<feature type="domain" description="RING-type" evidence="6">
    <location>
        <begin position="144"/>
        <end position="193"/>
    </location>
</feature>
<feature type="compositionally biased region" description="Low complexity" evidence="5">
    <location>
        <begin position="494"/>
        <end position="503"/>
    </location>
</feature>
<evidence type="ECO:0000256" key="2">
    <source>
        <dbReference type="ARBA" id="ARBA00022771"/>
    </source>
</evidence>
<feature type="compositionally biased region" description="Basic residues" evidence="5">
    <location>
        <begin position="539"/>
        <end position="551"/>
    </location>
</feature>
<sequence>MTSNGNRKASCAEEPVCVLCGQADVDPDICGHMLFETGIRVHEFCLMFANIPSEARQEWPRTQGLPVAAITRKVKQANTQQCCVCGEKGAAITCAESGCARSFHLPCAVVGECISQYFGEHRSFCSEHRPRQVTQEVPAEGNDCLICLEPVGDSLSYHTMVCPACQHVWFHRACIQQQALSAGTAYFECPGCRDCGRFYDEMSTAGIRIPLKEPEWDSDEAYEPLLERHSRCDASECLYQGGREQAETRGPWELILCSSCAAEGTHRQCSHLYNTRDAWEWECDSCAGLGTASSTNTELAGPSTASQRVLGSSSSSMKLETFSSMPASQAALETLQSSQLPEHSDLPSVPETEQGTNGPRLSEDRATSEQLQGRCGSRQTAAPSAESDSHTSTRRRAPGSSRASPAAARRRRRRQQGGSRTRSRSPLQARAPSSQSRPRGRRGSQQMPAPGEQNSTRRSRSATSRSPRASRVPGRRRPSRQRGGIRTRSRSPLQARAPSSQSRPRGRRGSRQMPAPGEQSSTRRSRSATSRSPRASRAPGRRRPSRQRGRTRTQSPPSERRWAHNSRRSPQRGRARQGRPFRE</sequence>
<dbReference type="GO" id="GO:0008270">
    <property type="term" value="F:zinc ion binding"/>
    <property type="evidence" value="ECO:0007669"/>
    <property type="project" value="UniProtKB-KW"/>
</dbReference>
<dbReference type="SMART" id="SM00249">
    <property type="entry name" value="PHD"/>
    <property type="match status" value="3"/>
</dbReference>
<dbReference type="GeneTree" id="ENSGT00950000182865"/>
<evidence type="ECO:0000256" key="3">
    <source>
        <dbReference type="ARBA" id="ARBA00022833"/>
    </source>
</evidence>
<evidence type="ECO:0000259" key="7">
    <source>
        <dbReference type="PROSITE" id="PS51805"/>
    </source>
</evidence>
<feature type="compositionally biased region" description="Basic residues" evidence="5">
    <location>
        <begin position="563"/>
        <end position="583"/>
    </location>
</feature>
<proteinExistence type="predicted"/>
<evidence type="ECO:0000313" key="8">
    <source>
        <dbReference type="Ensembl" id="ENSMGAP00000032545.1"/>
    </source>
</evidence>
<dbReference type="PANTHER" id="PTHR12420">
    <property type="entry name" value="PHD FINGER PROTEIN"/>
    <property type="match status" value="1"/>
</dbReference>
<dbReference type="PANTHER" id="PTHR12420:SF47">
    <property type="entry name" value="PHD FINGER PROTEIN 7"/>
    <property type="match status" value="1"/>
</dbReference>
<dbReference type="InterPro" id="IPR011011">
    <property type="entry name" value="Znf_FYVE_PHD"/>
</dbReference>
<dbReference type="InterPro" id="IPR001841">
    <property type="entry name" value="Znf_RING"/>
</dbReference>
<dbReference type="SUPFAM" id="SSF57903">
    <property type="entry name" value="FYVE/PHD zinc finger"/>
    <property type="match status" value="1"/>
</dbReference>
<dbReference type="GeneID" id="104909419"/>
<keyword evidence="9" id="KW-1185">Reference proteome</keyword>
<keyword evidence="2 4" id="KW-0863">Zinc-finger</keyword>
<keyword evidence="1" id="KW-0479">Metal-binding</keyword>
<dbReference type="CDD" id="cd16448">
    <property type="entry name" value="RING-H2"/>
    <property type="match status" value="1"/>
</dbReference>
<dbReference type="Gene3D" id="3.30.40.10">
    <property type="entry name" value="Zinc/RING finger domain, C3HC4 (zinc finger)"/>
    <property type="match status" value="3"/>
</dbReference>
<dbReference type="SMART" id="SM00184">
    <property type="entry name" value="RING"/>
    <property type="match status" value="2"/>
</dbReference>
<dbReference type="Pfam" id="PF26054">
    <property type="entry name" value="PHD_G2E3"/>
    <property type="match status" value="1"/>
</dbReference>
<dbReference type="PROSITE" id="PS01359">
    <property type="entry name" value="ZF_PHD_1"/>
    <property type="match status" value="1"/>
</dbReference>
<organism evidence="8 9">
    <name type="scientific">Meleagris gallopavo</name>
    <name type="common">Wild turkey</name>
    <dbReference type="NCBI Taxonomy" id="9103"/>
    <lineage>
        <taxon>Eukaryota</taxon>
        <taxon>Metazoa</taxon>
        <taxon>Chordata</taxon>
        <taxon>Craniata</taxon>
        <taxon>Vertebrata</taxon>
        <taxon>Euteleostomi</taxon>
        <taxon>Archelosauria</taxon>
        <taxon>Archosauria</taxon>
        <taxon>Dinosauria</taxon>
        <taxon>Saurischia</taxon>
        <taxon>Theropoda</taxon>
        <taxon>Coelurosauria</taxon>
        <taxon>Aves</taxon>
        <taxon>Neognathae</taxon>
        <taxon>Galloanserae</taxon>
        <taxon>Galliformes</taxon>
        <taxon>Phasianidae</taxon>
        <taxon>Meleagridinae</taxon>
        <taxon>Meleagris</taxon>
    </lineage>
</organism>
<dbReference type="Ensembl" id="ENSMGAT00000024385.1">
    <property type="protein sequence ID" value="ENSMGAP00000032545.1"/>
    <property type="gene ID" value="ENSMGAG00000021781.1"/>
</dbReference>
<feature type="compositionally biased region" description="Low complexity" evidence="5">
    <location>
        <begin position="398"/>
        <end position="407"/>
    </location>
</feature>
<evidence type="ECO:0000313" key="9">
    <source>
        <dbReference type="Proteomes" id="UP000001645"/>
    </source>
</evidence>
<dbReference type="InterPro" id="IPR019786">
    <property type="entry name" value="Zinc_finger_PHD-type_CS"/>
</dbReference>
<dbReference type="OrthoDB" id="9119848at2759"/>
<dbReference type="Pfam" id="PF13639">
    <property type="entry name" value="zf-RING_2"/>
    <property type="match status" value="1"/>
</dbReference>
<protein>
    <recommendedName>
        <fullName evidence="10">PHD finger protein 7</fullName>
    </recommendedName>
</protein>
<evidence type="ECO:0000256" key="5">
    <source>
        <dbReference type="SAM" id="MobiDB-lite"/>
    </source>
</evidence>
<dbReference type="RefSeq" id="XP_010704528.2">
    <property type="nucleotide sequence ID" value="XM_010706226.3"/>
</dbReference>
<dbReference type="InterPro" id="IPR059102">
    <property type="entry name" value="PHD_PHF7/G2E3-like"/>
</dbReference>
<dbReference type="Proteomes" id="UP000001645">
    <property type="component" value="Chromosome 1"/>
</dbReference>
<dbReference type="GO" id="GO:0005634">
    <property type="term" value="C:nucleus"/>
    <property type="evidence" value="ECO:0007669"/>
    <property type="project" value="TreeGrafter"/>
</dbReference>
<dbReference type="InterPro" id="IPR013083">
    <property type="entry name" value="Znf_RING/FYVE/PHD"/>
</dbReference>
<dbReference type="SUPFAM" id="SSF57850">
    <property type="entry name" value="RING/U-box"/>
    <property type="match status" value="1"/>
</dbReference>
<dbReference type="Pfam" id="PF13771">
    <property type="entry name" value="zf-HC5HC2H"/>
    <property type="match status" value="1"/>
</dbReference>
<feature type="region of interest" description="Disordered" evidence="5">
    <location>
        <begin position="321"/>
        <end position="583"/>
    </location>
</feature>
<reference evidence="8" key="3">
    <citation type="submission" date="2025-09" db="UniProtKB">
        <authorList>
            <consortium name="Ensembl"/>
        </authorList>
    </citation>
    <scope>IDENTIFICATION</scope>
</reference>
<feature type="compositionally biased region" description="Low complexity" evidence="5">
    <location>
        <begin position="461"/>
        <end position="472"/>
    </location>
</feature>